<dbReference type="AlphaFoldDB" id="A0A949U3R9"/>
<protein>
    <submittedName>
        <fullName evidence="2">Rhodanese-like domain-containing protein</fullName>
    </submittedName>
</protein>
<gene>
    <name evidence="2" type="ORF">I6U48_23495</name>
</gene>
<proteinExistence type="predicted"/>
<dbReference type="CDD" id="cd00158">
    <property type="entry name" value="RHOD"/>
    <property type="match status" value="1"/>
</dbReference>
<evidence type="ECO:0000313" key="2">
    <source>
        <dbReference type="EMBL" id="MBV7275864.1"/>
    </source>
</evidence>
<organism evidence="2 3">
    <name type="scientific">Clostridium thailandense</name>
    <dbReference type="NCBI Taxonomy" id="2794346"/>
    <lineage>
        <taxon>Bacteria</taxon>
        <taxon>Bacillati</taxon>
        <taxon>Bacillota</taxon>
        <taxon>Clostridia</taxon>
        <taxon>Eubacteriales</taxon>
        <taxon>Clostridiaceae</taxon>
        <taxon>Clostridium</taxon>
    </lineage>
</organism>
<feature type="domain" description="Rhodanese" evidence="1">
    <location>
        <begin position="17"/>
        <end position="84"/>
    </location>
</feature>
<dbReference type="InterPro" id="IPR050229">
    <property type="entry name" value="GlpE_sulfurtransferase"/>
</dbReference>
<dbReference type="PROSITE" id="PS50206">
    <property type="entry name" value="RHODANESE_3"/>
    <property type="match status" value="1"/>
</dbReference>
<dbReference type="Proteomes" id="UP000694308">
    <property type="component" value="Unassembled WGS sequence"/>
</dbReference>
<evidence type="ECO:0000313" key="3">
    <source>
        <dbReference type="Proteomes" id="UP000694308"/>
    </source>
</evidence>
<sequence length="84" mass="9590">MYNSYNIEQYNKGNNNGHLPKAKNIPMNKILSESEKYLDKSKEYHIICQSGVRSLRTCKALKKQGFNIVNVSGGIAHYRGDLEK</sequence>
<keyword evidence="3" id="KW-1185">Reference proteome</keyword>
<dbReference type="PANTHER" id="PTHR43031">
    <property type="entry name" value="FAD-DEPENDENT OXIDOREDUCTASE"/>
    <property type="match status" value="1"/>
</dbReference>
<evidence type="ECO:0000259" key="1">
    <source>
        <dbReference type="PROSITE" id="PS50206"/>
    </source>
</evidence>
<dbReference type="PANTHER" id="PTHR43031:SF17">
    <property type="entry name" value="SULFURTRANSFERASE YTWF-RELATED"/>
    <property type="match status" value="1"/>
</dbReference>
<dbReference type="Pfam" id="PF00581">
    <property type="entry name" value="Rhodanese"/>
    <property type="match status" value="1"/>
</dbReference>
<comment type="caution">
    <text evidence="2">The sequence shown here is derived from an EMBL/GenBank/DDBJ whole genome shotgun (WGS) entry which is preliminary data.</text>
</comment>
<dbReference type="InterPro" id="IPR001763">
    <property type="entry name" value="Rhodanese-like_dom"/>
</dbReference>
<accession>A0A949U3R9</accession>
<reference evidence="2" key="1">
    <citation type="submission" date="2020-12" db="EMBL/GenBank/DDBJ databases">
        <title>Clostridium thailandense sp. nov., a novel acetogenic bacterium isolated from peat land soil in Thailand.</title>
        <authorList>
            <person name="Chaikitkaew S."/>
            <person name="Birkeland N.K."/>
        </authorList>
    </citation>
    <scope>NUCLEOTIDE SEQUENCE</scope>
    <source>
        <strain evidence="2">PL3</strain>
    </source>
</reference>
<dbReference type="EMBL" id="JAEEGC010000137">
    <property type="protein sequence ID" value="MBV7275864.1"/>
    <property type="molecule type" value="Genomic_DNA"/>
</dbReference>
<name>A0A949U3R9_9CLOT</name>